<keyword evidence="3" id="KW-1003">Cell membrane</keyword>
<proteinExistence type="inferred from homology"/>
<feature type="transmembrane region" description="Helical" evidence="9">
    <location>
        <begin position="64"/>
        <end position="81"/>
    </location>
</feature>
<dbReference type="InterPro" id="IPR007387">
    <property type="entry name" value="TRAP_DctQ"/>
</dbReference>
<feature type="transmembrane region" description="Helical" evidence="9">
    <location>
        <begin position="176"/>
        <end position="196"/>
    </location>
</feature>
<feature type="transmembrane region" description="Helical" evidence="9">
    <location>
        <begin position="96"/>
        <end position="115"/>
    </location>
</feature>
<dbReference type="RefSeq" id="WP_055117556.1">
    <property type="nucleotide sequence ID" value="NZ_CANKXR010000004.1"/>
</dbReference>
<protein>
    <recommendedName>
        <fullName evidence="9">TRAP transporter small permease protein</fullName>
    </recommendedName>
</protein>
<accession>A0A0M7ANB4</accession>
<keyword evidence="12" id="KW-1185">Reference proteome</keyword>
<name>A0A0M7ANB4_9HYPH</name>
<comment type="function">
    <text evidence="9">Part of the tripartite ATP-independent periplasmic (TRAP) transport system.</text>
</comment>
<sequence length="222" mass="25137">MAIWSDLGAILSAFASQDSWEIRNALKSEAAWVIGAFATAAGGLLVLLLYRLVPLLDRHLERTIMVWSYLAIAFIIFWGVIDRFVFANQQPWSTTIPPLLFMIMTWFGAAFNVRLRTHLSFAEFRMIMPRWAQMACLFLDAVLWFAFAVIVLVTTTRLTALSASNFQIVLGTDNVMQWWFLITAPLSFVALAARVFENLGDDISNWRSNRPLIKPAVIGEDT</sequence>
<keyword evidence="2 9" id="KW-0813">Transport</keyword>
<evidence type="ECO:0000256" key="1">
    <source>
        <dbReference type="ARBA" id="ARBA00004429"/>
    </source>
</evidence>
<feature type="transmembrane region" description="Helical" evidence="9">
    <location>
        <begin position="30"/>
        <end position="52"/>
    </location>
</feature>
<keyword evidence="4 9" id="KW-0997">Cell inner membrane</keyword>
<comment type="subcellular location">
    <subcellularLocation>
        <location evidence="1 9">Cell inner membrane</location>
        <topology evidence="1 9">Multi-pass membrane protein</topology>
    </subcellularLocation>
</comment>
<dbReference type="Pfam" id="PF04290">
    <property type="entry name" value="DctQ"/>
    <property type="match status" value="1"/>
</dbReference>
<keyword evidence="7 9" id="KW-0472">Membrane</keyword>
<evidence type="ECO:0000256" key="7">
    <source>
        <dbReference type="ARBA" id="ARBA00023136"/>
    </source>
</evidence>
<dbReference type="GeneID" id="97672260"/>
<evidence type="ECO:0000313" key="11">
    <source>
        <dbReference type="EMBL" id="CTQ77057.1"/>
    </source>
</evidence>
<dbReference type="Proteomes" id="UP000049983">
    <property type="component" value="Unassembled WGS sequence"/>
</dbReference>
<evidence type="ECO:0000259" key="10">
    <source>
        <dbReference type="Pfam" id="PF04290"/>
    </source>
</evidence>
<feature type="domain" description="Tripartite ATP-independent periplasmic transporters DctQ component" evidence="10">
    <location>
        <begin position="72"/>
        <end position="202"/>
    </location>
</feature>
<reference evidence="12" key="1">
    <citation type="submission" date="2015-07" db="EMBL/GenBank/DDBJ databases">
        <authorList>
            <person name="Rodrigo-Torres Lidia"/>
            <person name="Arahal R.David."/>
        </authorList>
    </citation>
    <scope>NUCLEOTIDE SEQUENCE [LARGE SCALE GENOMIC DNA]</scope>
    <source>
        <strain evidence="12">CECT 5096</strain>
    </source>
</reference>
<dbReference type="PANTHER" id="PTHR35011:SF2">
    <property type="entry name" value="2,3-DIKETO-L-GULONATE TRAP TRANSPORTER SMALL PERMEASE PROTEIN YIAM"/>
    <property type="match status" value="1"/>
</dbReference>
<dbReference type="OrthoDB" id="6116361at2"/>
<comment type="caution">
    <text evidence="9">Lacks conserved residue(s) required for the propagation of feature annotation.</text>
</comment>
<keyword evidence="5 9" id="KW-0812">Transmembrane</keyword>
<dbReference type="GO" id="GO:0022857">
    <property type="term" value="F:transmembrane transporter activity"/>
    <property type="evidence" value="ECO:0007669"/>
    <property type="project" value="UniProtKB-UniRule"/>
</dbReference>
<dbReference type="AlphaFoldDB" id="A0A0M7ANB4"/>
<dbReference type="PANTHER" id="PTHR35011">
    <property type="entry name" value="2,3-DIKETO-L-GULONATE TRAP TRANSPORTER SMALL PERMEASE PROTEIN YIAM"/>
    <property type="match status" value="1"/>
</dbReference>
<evidence type="ECO:0000256" key="3">
    <source>
        <dbReference type="ARBA" id="ARBA00022475"/>
    </source>
</evidence>
<dbReference type="STRING" id="311410.LA5095_03708"/>
<comment type="subunit">
    <text evidence="9">The complex comprises the extracytoplasmic solute receptor protein and the two transmembrane proteins.</text>
</comment>
<evidence type="ECO:0000256" key="4">
    <source>
        <dbReference type="ARBA" id="ARBA00022519"/>
    </source>
</evidence>
<dbReference type="InterPro" id="IPR055348">
    <property type="entry name" value="DctQ"/>
</dbReference>
<evidence type="ECO:0000256" key="9">
    <source>
        <dbReference type="RuleBase" id="RU369079"/>
    </source>
</evidence>
<evidence type="ECO:0000256" key="6">
    <source>
        <dbReference type="ARBA" id="ARBA00022989"/>
    </source>
</evidence>
<evidence type="ECO:0000256" key="2">
    <source>
        <dbReference type="ARBA" id="ARBA00022448"/>
    </source>
</evidence>
<evidence type="ECO:0000256" key="8">
    <source>
        <dbReference type="ARBA" id="ARBA00038436"/>
    </source>
</evidence>
<dbReference type="GO" id="GO:0005886">
    <property type="term" value="C:plasma membrane"/>
    <property type="evidence" value="ECO:0007669"/>
    <property type="project" value="UniProtKB-SubCell"/>
</dbReference>
<organism evidence="11 12">
    <name type="scientific">Roseibium album</name>
    <dbReference type="NCBI Taxonomy" id="311410"/>
    <lineage>
        <taxon>Bacteria</taxon>
        <taxon>Pseudomonadati</taxon>
        <taxon>Pseudomonadota</taxon>
        <taxon>Alphaproteobacteria</taxon>
        <taxon>Hyphomicrobiales</taxon>
        <taxon>Stappiaceae</taxon>
        <taxon>Roseibium</taxon>
    </lineage>
</organism>
<comment type="similarity">
    <text evidence="8 9">Belongs to the TRAP transporter small permease family.</text>
</comment>
<keyword evidence="6 9" id="KW-1133">Transmembrane helix</keyword>
<dbReference type="GO" id="GO:0015740">
    <property type="term" value="P:C4-dicarboxylate transport"/>
    <property type="evidence" value="ECO:0007669"/>
    <property type="project" value="TreeGrafter"/>
</dbReference>
<gene>
    <name evidence="11" type="ORF">LA5096_04990</name>
</gene>
<feature type="transmembrane region" description="Helical" evidence="9">
    <location>
        <begin position="136"/>
        <end position="156"/>
    </location>
</feature>
<dbReference type="EMBL" id="CXWC01000013">
    <property type="protein sequence ID" value="CTQ77057.1"/>
    <property type="molecule type" value="Genomic_DNA"/>
</dbReference>
<evidence type="ECO:0000313" key="12">
    <source>
        <dbReference type="Proteomes" id="UP000049983"/>
    </source>
</evidence>
<evidence type="ECO:0000256" key="5">
    <source>
        <dbReference type="ARBA" id="ARBA00022692"/>
    </source>
</evidence>